<evidence type="ECO:0000256" key="6">
    <source>
        <dbReference type="ARBA" id="ARBA00023002"/>
    </source>
</evidence>
<dbReference type="InterPro" id="IPR012839">
    <property type="entry name" value="Organic_radical_activase"/>
</dbReference>
<dbReference type="InterPro" id="IPR058240">
    <property type="entry name" value="rSAM_sf"/>
</dbReference>
<evidence type="ECO:0000313" key="11">
    <source>
        <dbReference type="Proteomes" id="UP000294614"/>
    </source>
</evidence>
<evidence type="ECO:0000259" key="9">
    <source>
        <dbReference type="PROSITE" id="PS51918"/>
    </source>
</evidence>
<keyword evidence="10" id="KW-0670">Pyruvate</keyword>
<dbReference type="CDD" id="cd01335">
    <property type="entry name" value="Radical_SAM"/>
    <property type="match status" value="1"/>
</dbReference>
<comment type="similarity">
    <text evidence="2">Belongs to the organic radical-activating enzymes family.</text>
</comment>
<dbReference type="PANTHER" id="PTHR30352">
    <property type="entry name" value="PYRUVATE FORMATE-LYASE-ACTIVATING ENZYME"/>
    <property type="match status" value="1"/>
</dbReference>
<reference evidence="10 11" key="1">
    <citation type="submission" date="2019-03" db="EMBL/GenBank/DDBJ databases">
        <title>Genomic Encyclopedia of Type Strains, Phase IV (KMG-IV): sequencing the most valuable type-strain genomes for metagenomic binning, comparative biology and taxonomic classification.</title>
        <authorList>
            <person name="Goeker M."/>
        </authorList>
    </citation>
    <scope>NUCLEOTIDE SEQUENCE [LARGE SCALE GENOMIC DNA]</scope>
    <source>
        <strain evidence="10 11">DSM 24984</strain>
    </source>
</reference>
<dbReference type="InterPro" id="IPR013785">
    <property type="entry name" value="Aldolase_TIM"/>
</dbReference>
<dbReference type="Gene3D" id="3.20.20.70">
    <property type="entry name" value="Aldolase class I"/>
    <property type="match status" value="1"/>
</dbReference>
<keyword evidence="11" id="KW-1185">Reference proteome</keyword>
<dbReference type="PROSITE" id="PS51918">
    <property type="entry name" value="RADICAL_SAM"/>
    <property type="match status" value="1"/>
</dbReference>
<dbReference type="InterPro" id="IPR034457">
    <property type="entry name" value="Organic_radical-activating"/>
</dbReference>
<keyword evidence="7" id="KW-0408">Iron</keyword>
<dbReference type="GO" id="GO:0016491">
    <property type="term" value="F:oxidoreductase activity"/>
    <property type="evidence" value="ECO:0007669"/>
    <property type="project" value="UniProtKB-KW"/>
</dbReference>
<proteinExistence type="inferred from homology"/>
<dbReference type="NCBIfam" id="TIGR02494">
    <property type="entry name" value="PFLE_PFLC"/>
    <property type="match status" value="1"/>
</dbReference>
<keyword evidence="4" id="KW-0949">S-adenosyl-L-methionine</keyword>
<sequence>MRCIIKGIVFDIKKYAIHDGPGIRSTVFLKGCPLSCIWCHNPESKGFAIEQIKKELKLDGKVLESMETVGKEMTVREVMAEIEKDILFYEESGGGVTFSGGEVFAQHEFLLALLKSCKEKGIKTCVDTSGYVNRNILEKAIPLTDLFLYDIKLMDDELHKKYCGVPNGQILDNFRVIFESGTEVRLRFPVIPTITDTEINLRKTAEFTAQFPGVPLDLLPYHKIGKDKYRRLGQKYLMDDIEKPSDEYMHLIAAFFSEYGIKTKIGG</sequence>
<evidence type="ECO:0000256" key="5">
    <source>
        <dbReference type="ARBA" id="ARBA00022723"/>
    </source>
</evidence>
<dbReference type="SUPFAM" id="SSF102114">
    <property type="entry name" value="Radical SAM enzymes"/>
    <property type="match status" value="1"/>
</dbReference>
<evidence type="ECO:0000256" key="1">
    <source>
        <dbReference type="ARBA" id="ARBA00001966"/>
    </source>
</evidence>
<keyword evidence="8" id="KW-0411">Iron-sulfur</keyword>
<comment type="caution">
    <text evidence="10">The sequence shown here is derived from an EMBL/GenBank/DDBJ whole genome shotgun (WGS) entry which is preliminary data.</text>
</comment>
<accession>A0A4R1K948</accession>
<evidence type="ECO:0000256" key="2">
    <source>
        <dbReference type="ARBA" id="ARBA00009777"/>
    </source>
</evidence>
<feature type="domain" description="Radical SAM core" evidence="9">
    <location>
        <begin position="18"/>
        <end position="258"/>
    </location>
</feature>
<dbReference type="GO" id="GO:0046872">
    <property type="term" value="F:metal ion binding"/>
    <property type="evidence" value="ECO:0007669"/>
    <property type="project" value="UniProtKB-KW"/>
</dbReference>
<evidence type="ECO:0000256" key="3">
    <source>
        <dbReference type="ARBA" id="ARBA00022485"/>
    </source>
</evidence>
<keyword evidence="10" id="KW-0456">Lyase</keyword>
<dbReference type="GO" id="GO:0016829">
    <property type="term" value="F:lyase activity"/>
    <property type="evidence" value="ECO:0007669"/>
    <property type="project" value="UniProtKB-KW"/>
</dbReference>
<keyword evidence="3" id="KW-0004">4Fe-4S</keyword>
<evidence type="ECO:0000256" key="4">
    <source>
        <dbReference type="ARBA" id="ARBA00022691"/>
    </source>
</evidence>
<keyword evidence="5" id="KW-0479">Metal-binding</keyword>
<name>A0A4R1K948_9BACT</name>
<comment type="cofactor">
    <cofactor evidence="1">
        <name>[4Fe-4S] cluster</name>
        <dbReference type="ChEBI" id="CHEBI:49883"/>
    </cofactor>
</comment>
<dbReference type="AlphaFoldDB" id="A0A4R1K948"/>
<keyword evidence="6" id="KW-0560">Oxidoreductase</keyword>
<dbReference type="EMBL" id="SMGG01000004">
    <property type="protein sequence ID" value="TCK60908.1"/>
    <property type="molecule type" value="Genomic_DNA"/>
</dbReference>
<evidence type="ECO:0000256" key="7">
    <source>
        <dbReference type="ARBA" id="ARBA00023004"/>
    </source>
</evidence>
<dbReference type="PANTHER" id="PTHR30352:SF4">
    <property type="entry name" value="PYRUVATE FORMATE-LYASE 2-ACTIVATING ENZYME"/>
    <property type="match status" value="1"/>
</dbReference>
<dbReference type="SFLD" id="SFLDG01066">
    <property type="entry name" value="organic_radical-activating_enz"/>
    <property type="match status" value="1"/>
</dbReference>
<dbReference type="GO" id="GO:0051539">
    <property type="term" value="F:4 iron, 4 sulfur cluster binding"/>
    <property type="evidence" value="ECO:0007669"/>
    <property type="project" value="UniProtKB-KW"/>
</dbReference>
<dbReference type="SFLD" id="SFLDS00029">
    <property type="entry name" value="Radical_SAM"/>
    <property type="match status" value="1"/>
</dbReference>
<dbReference type="PROSITE" id="PS01087">
    <property type="entry name" value="RADICAL_ACTIVATING"/>
    <property type="match status" value="1"/>
</dbReference>
<dbReference type="InterPro" id="IPR001989">
    <property type="entry name" value="Radical_activat_CS"/>
</dbReference>
<evidence type="ECO:0000313" key="10">
    <source>
        <dbReference type="EMBL" id="TCK60908.1"/>
    </source>
</evidence>
<dbReference type="InterPro" id="IPR007197">
    <property type="entry name" value="rSAM"/>
</dbReference>
<organism evidence="10 11">
    <name type="scientific">Seleniivibrio woodruffii</name>
    <dbReference type="NCBI Taxonomy" id="1078050"/>
    <lineage>
        <taxon>Bacteria</taxon>
        <taxon>Pseudomonadati</taxon>
        <taxon>Deferribacterota</taxon>
        <taxon>Deferribacteres</taxon>
        <taxon>Deferribacterales</taxon>
        <taxon>Geovibrionaceae</taxon>
        <taxon>Seleniivibrio</taxon>
    </lineage>
</organism>
<dbReference type="PIRSF" id="PIRSF000371">
    <property type="entry name" value="PFL_act_enz"/>
    <property type="match status" value="1"/>
</dbReference>
<dbReference type="Proteomes" id="UP000294614">
    <property type="component" value="Unassembled WGS sequence"/>
</dbReference>
<dbReference type="Pfam" id="PF04055">
    <property type="entry name" value="Radical_SAM"/>
    <property type="match status" value="1"/>
</dbReference>
<evidence type="ECO:0000256" key="8">
    <source>
        <dbReference type="ARBA" id="ARBA00023014"/>
    </source>
</evidence>
<protein>
    <submittedName>
        <fullName evidence="10">Pyruvate formate lyase activating enzyme</fullName>
    </submittedName>
</protein>
<gene>
    <name evidence="10" type="ORF">C8D98_1787</name>
</gene>